<dbReference type="RefSeq" id="WP_212508276.1">
    <property type="nucleotide sequence ID" value="NZ_CP060696.1"/>
</dbReference>
<dbReference type="Proteomes" id="UP000516046">
    <property type="component" value="Chromosome"/>
</dbReference>
<comment type="catalytic activity">
    <reaction evidence="1">
        <text>inosine + phosphate = alpha-D-ribose 1-phosphate + hypoxanthine</text>
        <dbReference type="Rhea" id="RHEA:27646"/>
        <dbReference type="ChEBI" id="CHEBI:17368"/>
        <dbReference type="ChEBI" id="CHEBI:17596"/>
        <dbReference type="ChEBI" id="CHEBI:43474"/>
        <dbReference type="ChEBI" id="CHEBI:57720"/>
        <dbReference type="EC" id="2.4.2.1"/>
    </reaction>
    <physiologicalReaction direction="left-to-right" evidence="1">
        <dbReference type="Rhea" id="RHEA:27647"/>
    </physiologicalReaction>
</comment>
<dbReference type="PANTHER" id="PTHR30616">
    <property type="entry name" value="UNCHARACTERIZED PROTEIN YFIH"/>
    <property type="match status" value="1"/>
</dbReference>
<keyword evidence="5" id="KW-0479">Metal-binding</keyword>
<reference evidence="12 13" key="1">
    <citation type="submission" date="2020-08" db="EMBL/GenBank/DDBJ databases">
        <authorList>
            <person name="Ren C."/>
            <person name="Gu Y."/>
            <person name="Xu Y."/>
        </authorList>
    </citation>
    <scope>NUCLEOTIDE SEQUENCE [LARGE SCALE GENOMIC DNA]</scope>
    <source>
        <strain evidence="12 13">LBM18003</strain>
    </source>
</reference>
<evidence type="ECO:0000256" key="6">
    <source>
        <dbReference type="ARBA" id="ARBA00022801"/>
    </source>
</evidence>
<evidence type="ECO:0000256" key="11">
    <source>
        <dbReference type="RuleBase" id="RU361274"/>
    </source>
</evidence>
<accession>A0A7G9WKJ5</accession>
<dbReference type="SUPFAM" id="SSF64438">
    <property type="entry name" value="CNF1/YfiH-like putative cysteine hydrolases"/>
    <property type="match status" value="1"/>
</dbReference>
<comment type="similarity">
    <text evidence="3 11">Belongs to the purine nucleoside phosphorylase YfiH/LACC1 family.</text>
</comment>
<organism evidence="12 13">
    <name type="scientific">Caproicibacterium amylolyticum</name>
    <dbReference type="NCBI Taxonomy" id="2766537"/>
    <lineage>
        <taxon>Bacteria</taxon>
        <taxon>Bacillati</taxon>
        <taxon>Bacillota</taxon>
        <taxon>Clostridia</taxon>
        <taxon>Eubacteriales</taxon>
        <taxon>Oscillospiraceae</taxon>
        <taxon>Caproicibacterium</taxon>
    </lineage>
</organism>
<dbReference type="Gene3D" id="3.60.140.10">
    <property type="entry name" value="CNF1/YfiH-like putative cysteine hydrolases"/>
    <property type="match status" value="1"/>
</dbReference>
<proteinExistence type="inferred from homology"/>
<evidence type="ECO:0000256" key="4">
    <source>
        <dbReference type="ARBA" id="ARBA00022679"/>
    </source>
</evidence>
<dbReference type="EMBL" id="CP060696">
    <property type="protein sequence ID" value="QNO19207.1"/>
    <property type="molecule type" value="Genomic_DNA"/>
</dbReference>
<evidence type="ECO:0000256" key="10">
    <source>
        <dbReference type="ARBA" id="ARBA00049893"/>
    </source>
</evidence>
<sequence length="277" mass="30167">MQQTANMLYYEKNEVPFLRLRSFEEQKWLNHAFATRLGGVSTGIYASMNLGFGRGDKDKYVLENYRRFCSAAGFSIKDLVATAQTHKTNILRVGVENRGAGILTLKPWHDIDGLITNEADVSLCVYGADCVPLLFADPIHHAIGVAHAGWRGTVAGIAAVTVTAMEREFGTCAADLLVGIGPSIGPCCFEVDEPVVKEFLAVPAFADGTCMKNKGNGKWNIDLWDANTKILQQAGVKKIEKGMLCTRCRPDLLWSHRATGGKRGGMCGILSITEALK</sequence>
<evidence type="ECO:0000256" key="9">
    <source>
        <dbReference type="ARBA" id="ARBA00048968"/>
    </source>
</evidence>
<dbReference type="CDD" id="cd16833">
    <property type="entry name" value="YfiH"/>
    <property type="match status" value="1"/>
</dbReference>
<gene>
    <name evidence="12" type="primary">pgeF</name>
    <name evidence="12" type="ORF">H6X83_06305</name>
</gene>
<evidence type="ECO:0000256" key="5">
    <source>
        <dbReference type="ARBA" id="ARBA00022723"/>
    </source>
</evidence>
<evidence type="ECO:0000313" key="12">
    <source>
        <dbReference type="EMBL" id="QNO19207.1"/>
    </source>
</evidence>
<comment type="catalytic activity">
    <reaction evidence="10">
        <text>S-methyl-5'-thioadenosine + phosphate = 5-(methylsulfanyl)-alpha-D-ribose 1-phosphate + adenine</text>
        <dbReference type="Rhea" id="RHEA:11852"/>
        <dbReference type="ChEBI" id="CHEBI:16708"/>
        <dbReference type="ChEBI" id="CHEBI:17509"/>
        <dbReference type="ChEBI" id="CHEBI:43474"/>
        <dbReference type="ChEBI" id="CHEBI:58533"/>
        <dbReference type="EC" id="2.4.2.28"/>
    </reaction>
    <physiologicalReaction direction="left-to-right" evidence="10">
        <dbReference type="Rhea" id="RHEA:11853"/>
    </physiologicalReaction>
</comment>
<evidence type="ECO:0000256" key="2">
    <source>
        <dbReference type="ARBA" id="ARBA00003215"/>
    </source>
</evidence>
<evidence type="ECO:0000256" key="3">
    <source>
        <dbReference type="ARBA" id="ARBA00007353"/>
    </source>
</evidence>
<dbReference type="GO" id="GO:0005507">
    <property type="term" value="F:copper ion binding"/>
    <property type="evidence" value="ECO:0007669"/>
    <property type="project" value="TreeGrafter"/>
</dbReference>
<keyword evidence="7" id="KW-0862">Zinc</keyword>
<protein>
    <recommendedName>
        <fullName evidence="11">Purine nucleoside phosphorylase</fullName>
    </recommendedName>
</protein>
<dbReference type="PANTHER" id="PTHR30616:SF2">
    <property type="entry name" value="PURINE NUCLEOSIDE PHOSPHORYLASE LACC1"/>
    <property type="match status" value="1"/>
</dbReference>
<keyword evidence="6" id="KW-0378">Hydrolase</keyword>
<comment type="catalytic activity">
    <reaction evidence="9">
        <text>adenosine + phosphate = alpha-D-ribose 1-phosphate + adenine</text>
        <dbReference type="Rhea" id="RHEA:27642"/>
        <dbReference type="ChEBI" id="CHEBI:16335"/>
        <dbReference type="ChEBI" id="CHEBI:16708"/>
        <dbReference type="ChEBI" id="CHEBI:43474"/>
        <dbReference type="ChEBI" id="CHEBI:57720"/>
        <dbReference type="EC" id="2.4.2.1"/>
    </reaction>
    <physiologicalReaction direction="left-to-right" evidence="9">
        <dbReference type="Rhea" id="RHEA:27643"/>
    </physiologicalReaction>
</comment>
<evidence type="ECO:0000256" key="8">
    <source>
        <dbReference type="ARBA" id="ARBA00047989"/>
    </source>
</evidence>
<dbReference type="InterPro" id="IPR011324">
    <property type="entry name" value="Cytotoxic_necrot_fac-like_cat"/>
</dbReference>
<dbReference type="NCBIfam" id="TIGR00726">
    <property type="entry name" value="peptidoglycan editing factor PgeF"/>
    <property type="match status" value="1"/>
</dbReference>
<evidence type="ECO:0000256" key="7">
    <source>
        <dbReference type="ARBA" id="ARBA00022833"/>
    </source>
</evidence>
<keyword evidence="4" id="KW-0808">Transferase</keyword>
<dbReference type="KEGG" id="caml:H6X83_06305"/>
<comment type="function">
    <text evidence="2">Purine nucleoside enzyme that catalyzes the phosphorolysis of adenosine and inosine nucleosides, yielding D-ribose 1-phosphate and the respective free bases, adenine and hypoxanthine. Also catalyzes the phosphorolysis of S-methyl-5'-thioadenosine into adenine and S-methyl-5-thio-alpha-D-ribose 1-phosphate. Also has adenosine deaminase activity.</text>
</comment>
<dbReference type="GO" id="GO:0017061">
    <property type="term" value="F:S-methyl-5-thioadenosine phosphorylase activity"/>
    <property type="evidence" value="ECO:0007669"/>
    <property type="project" value="UniProtKB-EC"/>
</dbReference>
<keyword evidence="13" id="KW-1185">Reference proteome</keyword>
<name>A0A7G9WKJ5_9FIRM</name>
<dbReference type="AlphaFoldDB" id="A0A7G9WKJ5"/>
<dbReference type="InterPro" id="IPR003730">
    <property type="entry name" value="Cu_polyphenol_OxRdtase"/>
</dbReference>
<evidence type="ECO:0000313" key="13">
    <source>
        <dbReference type="Proteomes" id="UP000516046"/>
    </source>
</evidence>
<comment type="catalytic activity">
    <reaction evidence="8">
        <text>adenosine + H2O + H(+) = inosine + NH4(+)</text>
        <dbReference type="Rhea" id="RHEA:24408"/>
        <dbReference type="ChEBI" id="CHEBI:15377"/>
        <dbReference type="ChEBI" id="CHEBI:15378"/>
        <dbReference type="ChEBI" id="CHEBI:16335"/>
        <dbReference type="ChEBI" id="CHEBI:17596"/>
        <dbReference type="ChEBI" id="CHEBI:28938"/>
        <dbReference type="EC" id="3.5.4.4"/>
    </reaction>
    <physiologicalReaction direction="left-to-right" evidence="8">
        <dbReference type="Rhea" id="RHEA:24409"/>
    </physiologicalReaction>
</comment>
<dbReference type="Pfam" id="PF02578">
    <property type="entry name" value="Cu-oxidase_4"/>
    <property type="match status" value="1"/>
</dbReference>
<dbReference type="InterPro" id="IPR038371">
    <property type="entry name" value="Cu_polyphenol_OxRdtase_sf"/>
</dbReference>
<dbReference type="GO" id="GO:0016787">
    <property type="term" value="F:hydrolase activity"/>
    <property type="evidence" value="ECO:0007669"/>
    <property type="project" value="UniProtKB-KW"/>
</dbReference>
<evidence type="ECO:0000256" key="1">
    <source>
        <dbReference type="ARBA" id="ARBA00000553"/>
    </source>
</evidence>